<dbReference type="Pfam" id="PF13359">
    <property type="entry name" value="DDE_Tnp_4"/>
    <property type="match status" value="1"/>
</dbReference>
<evidence type="ECO:0000256" key="1">
    <source>
        <dbReference type="ARBA" id="ARBA00001968"/>
    </source>
</evidence>
<comment type="cofactor">
    <cofactor evidence="1">
        <name>a divalent metal cation</name>
        <dbReference type="ChEBI" id="CHEBI:60240"/>
    </cofactor>
</comment>
<keyword evidence="4" id="KW-0540">Nuclease</keyword>
<dbReference type="Proteomes" id="UP001153954">
    <property type="component" value="Unassembled WGS sequence"/>
</dbReference>
<accession>A0AAU9UN97</accession>
<dbReference type="GO" id="GO:0005634">
    <property type="term" value="C:nucleus"/>
    <property type="evidence" value="ECO:0007669"/>
    <property type="project" value="UniProtKB-SubCell"/>
</dbReference>
<reference evidence="10" key="1">
    <citation type="submission" date="2022-03" db="EMBL/GenBank/DDBJ databases">
        <authorList>
            <person name="Tunstrom K."/>
        </authorList>
    </citation>
    <scope>NUCLEOTIDE SEQUENCE</scope>
</reference>
<evidence type="ECO:0000259" key="9">
    <source>
        <dbReference type="Pfam" id="PF26138"/>
    </source>
</evidence>
<feature type="domain" description="DDE Tnp4" evidence="8">
    <location>
        <begin position="173"/>
        <end position="337"/>
    </location>
</feature>
<feature type="domain" description="DUF8040" evidence="9">
    <location>
        <begin position="52"/>
        <end position="136"/>
    </location>
</feature>
<comment type="subcellular location">
    <subcellularLocation>
        <location evidence="2">Nucleus</location>
    </subcellularLocation>
</comment>
<gene>
    <name evidence="10" type="ORF">EEDITHA_LOCUS15896</name>
</gene>
<evidence type="ECO:0000256" key="6">
    <source>
        <dbReference type="ARBA" id="ARBA00022801"/>
    </source>
</evidence>
<keyword evidence="5" id="KW-0479">Metal-binding</keyword>
<dbReference type="GO" id="GO:0004518">
    <property type="term" value="F:nuclease activity"/>
    <property type="evidence" value="ECO:0007669"/>
    <property type="project" value="UniProtKB-KW"/>
</dbReference>
<keyword evidence="7" id="KW-0539">Nucleus</keyword>
<dbReference type="Pfam" id="PF26138">
    <property type="entry name" value="DUF8040"/>
    <property type="match status" value="1"/>
</dbReference>
<dbReference type="AlphaFoldDB" id="A0AAU9UN97"/>
<keyword evidence="11" id="KW-1185">Reference proteome</keyword>
<sequence>MSNNKKKKLVLAYYLYKKKQKEIEKRKRSSWVHPILLEREKYGAFQTLFTQLEEDETKFYNYFRMKKETFQLLLTAIYDKIRHEDTDMRKSISPAERLAVTIRYLAAGNTFSDLHYSFRMGIKTISCIVQEVFEALWETLSPIYMKLPSEDEWLTIAKNFETNANFPHCLGAIDGKHIRIIKPEESGSMFFNYKHYFSIVLMAVVDTNYNFVFIDVGAYGKECDSAVFKETEFWKRIVGDKLNIPRPKQLPGAGSELPYVFVADEAFALHQHVLRPYGGHQLDSIKKIFNYRLTRARRYVECAFGILSNKWRILHRPLNVSTDTAVNIVKTCCLLQNIIHKVEGIANNATDNASSHMVSTLCHLPRSHSTRGNVTANMIRNKYAEYFMSPVGRVPWQNQHA</sequence>
<evidence type="ECO:0000313" key="11">
    <source>
        <dbReference type="Proteomes" id="UP001153954"/>
    </source>
</evidence>
<evidence type="ECO:0000313" key="10">
    <source>
        <dbReference type="EMBL" id="CAH2101104.1"/>
    </source>
</evidence>
<evidence type="ECO:0000256" key="4">
    <source>
        <dbReference type="ARBA" id="ARBA00022722"/>
    </source>
</evidence>
<dbReference type="PANTHER" id="PTHR22930:SF269">
    <property type="entry name" value="NUCLEASE HARBI1-LIKE PROTEIN"/>
    <property type="match status" value="1"/>
</dbReference>
<dbReference type="InterPro" id="IPR027806">
    <property type="entry name" value="HARBI1_dom"/>
</dbReference>
<evidence type="ECO:0000256" key="3">
    <source>
        <dbReference type="ARBA" id="ARBA00006958"/>
    </source>
</evidence>
<dbReference type="EMBL" id="CAKOGL010000023">
    <property type="protein sequence ID" value="CAH2101104.1"/>
    <property type="molecule type" value="Genomic_DNA"/>
</dbReference>
<evidence type="ECO:0008006" key="12">
    <source>
        <dbReference type="Google" id="ProtNLM"/>
    </source>
</evidence>
<proteinExistence type="inferred from homology"/>
<evidence type="ECO:0000256" key="5">
    <source>
        <dbReference type="ARBA" id="ARBA00022723"/>
    </source>
</evidence>
<dbReference type="GO" id="GO:0046872">
    <property type="term" value="F:metal ion binding"/>
    <property type="evidence" value="ECO:0007669"/>
    <property type="project" value="UniProtKB-KW"/>
</dbReference>
<name>A0AAU9UN97_EUPED</name>
<dbReference type="InterPro" id="IPR058353">
    <property type="entry name" value="DUF8040"/>
</dbReference>
<comment type="caution">
    <text evidence="10">The sequence shown here is derived from an EMBL/GenBank/DDBJ whole genome shotgun (WGS) entry which is preliminary data.</text>
</comment>
<keyword evidence="6" id="KW-0378">Hydrolase</keyword>
<dbReference type="PANTHER" id="PTHR22930">
    <property type="match status" value="1"/>
</dbReference>
<evidence type="ECO:0000256" key="7">
    <source>
        <dbReference type="ARBA" id="ARBA00023242"/>
    </source>
</evidence>
<organism evidence="10 11">
    <name type="scientific">Euphydryas editha</name>
    <name type="common">Edith's checkerspot</name>
    <dbReference type="NCBI Taxonomy" id="104508"/>
    <lineage>
        <taxon>Eukaryota</taxon>
        <taxon>Metazoa</taxon>
        <taxon>Ecdysozoa</taxon>
        <taxon>Arthropoda</taxon>
        <taxon>Hexapoda</taxon>
        <taxon>Insecta</taxon>
        <taxon>Pterygota</taxon>
        <taxon>Neoptera</taxon>
        <taxon>Endopterygota</taxon>
        <taxon>Lepidoptera</taxon>
        <taxon>Glossata</taxon>
        <taxon>Ditrysia</taxon>
        <taxon>Papilionoidea</taxon>
        <taxon>Nymphalidae</taxon>
        <taxon>Nymphalinae</taxon>
        <taxon>Euphydryas</taxon>
    </lineage>
</organism>
<protein>
    <recommendedName>
        <fullName evidence="12">DDE Tnp4 domain-containing protein</fullName>
    </recommendedName>
</protein>
<evidence type="ECO:0000256" key="2">
    <source>
        <dbReference type="ARBA" id="ARBA00004123"/>
    </source>
</evidence>
<comment type="similarity">
    <text evidence="3">Belongs to the HARBI1 family.</text>
</comment>
<dbReference type="GO" id="GO:0016787">
    <property type="term" value="F:hydrolase activity"/>
    <property type="evidence" value="ECO:0007669"/>
    <property type="project" value="UniProtKB-KW"/>
</dbReference>
<dbReference type="InterPro" id="IPR045249">
    <property type="entry name" value="HARBI1-like"/>
</dbReference>
<evidence type="ECO:0000259" key="8">
    <source>
        <dbReference type="Pfam" id="PF13359"/>
    </source>
</evidence>